<evidence type="ECO:0000313" key="2">
    <source>
        <dbReference type="Proteomes" id="UP000001542"/>
    </source>
</evidence>
<reference evidence="1" key="1">
    <citation type="submission" date="2006-10" db="EMBL/GenBank/DDBJ databases">
        <authorList>
            <person name="Amadeo P."/>
            <person name="Zhao Q."/>
            <person name="Wortman J."/>
            <person name="Fraser-Liggett C."/>
            <person name="Carlton J."/>
        </authorList>
    </citation>
    <scope>NUCLEOTIDE SEQUENCE</scope>
    <source>
        <strain evidence="1">G3</strain>
    </source>
</reference>
<protein>
    <submittedName>
        <fullName evidence="1">Uncharacterized protein</fullName>
    </submittedName>
</protein>
<name>A2FS49_TRIV3</name>
<dbReference type="VEuPathDB" id="TrichDB:TVAG_167970"/>
<dbReference type="KEGG" id="tva:4749973"/>
<reference evidence="1" key="2">
    <citation type="journal article" date="2007" name="Science">
        <title>Draft genome sequence of the sexually transmitted pathogen Trichomonas vaginalis.</title>
        <authorList>
            <person name="Carlton J.M."/>
            <person name="Hirt R.P."/>
            <person name="Silva J.C."/>
            <person name="Delcher A.L."/>
            <person name="Schatz M."/>
            <person name="Zhao Q."/>
            <person name="Wortman J.R."/>
            <person name="Bidwell S.L."/>
            <person name="Alsmark U.C.M."/>
            <person name="Besteiro S."/>
            <person name="Sicheritz-Ponten T."/>
            <person name="Noel C.J."/>
            <person name="Dacks J.B."/>
            <person name="Foster P.G."/>
            <person name="Simillion C."/>
            <person name="Van de Peer Y."/>
            <person name="Miranda-Saavedra D."/>
            <person name="Barton G.J."/>
            <person name="Westrop G.D."/>
            <person name="Mueller S."/>
            <person name="Dessi D."/>
            <person name="Fiori P.L."/>
            <person name="Ren Q."/>
            <person name="Paulsen I."/>
            <person name="Zhang H."/>
            <person name="Bastida-Corcuera F.D."/>
            <person name="Simoes-Barbosa A."/>
            <person name="Brown M.T."/>
            <person name="Hayes R.D."/>
            <person name="Mukherjee M."/>
            <person name="Okumura C.Y."/>
            <person name="Schneider R."/>
            <person name="Smith A.J."/>
            <person name="Vanacova S."/>
            <person name="Villalvazo M."/>
            <person name="Haas B.J."/>
            <person name="Pertea M."/>
            <person name="Feldblyum T.V."/>
            <person name="Utterback T.R."/>
            <person name="Shu C.L."/>
            <person name="Osoegawa K."/>
            <person name="de Jong P.J."/>
            <person name="Hrdy I."/>
            <person name="Horvathova L."/>
            <person name="Zubacova Z."/>
            <person name="Dolezal P."/>
            <person name="Malik S.B."/>
            <person name="Logsdon J.M. Jr."/>
            <person name="Henze K."/>
            <person name="Gupta A."/>
            <person name="Wang C.C."/>
            <person name="Dunne R.L."/>
            <person name="Upcroft J.A."/>
            <person name="Upcroft P."/>
            <person name="White O."/>
            <person name="Salzberg S.L."/>
            <person name="Tang P."/>
            <person name="Chiu C.-H."/>
            <person name="Lee Y.-S."/>
            <person name="Embley T.M."/>
            <person name="Coombs G.H."/>
            <person name="Mottram J.C."/>
            <person name="Tachezy J."/>
            <person name="Fraser-Liggett C.M."/>
            <person name="Johnson P.J."/>
        </authorList>
    </citation>
    <scope>NUCLEOTIDE SEQUENCE [LARGE SCALE GENOMIC DNA]</scope>
    <source>
        <strain evidence="1">G3</strain>
    </source>
</reference>
<dbReference type="AlphaFoldDB" id="A2FS49"/>
<dbReference type="Proteomes" id="UP000001542">
    <property type="component" value="Unassembled WGS sequence"/>
</dbReference>
<proteinExistence type="predicted"/>
<organism evidence="1 2">
    <name type="scientific">Trichomonas vaginalis (strain ATCC PRA-98 / G3)</name>
    <dbReference type="NCBI Taxonomy" id="412133"/>
    <lineage>
        <taxon>Eukaryota</taxon>
        <taxon>Metamonada</taxon>
        <taxon>Parabasalia</taxon>
        <taxon>Trichomonadida</taxon>
        <taxon>Trichomonadidae</taxon>
        <taxon>Trichomonas</taxon>
    </lineage>
</organism>
<evidence type="ECO:0000313" key="1">
    <source>
        <dbReference type="EMBL" id="EAX92264.1"/>
    </source>
</evidence>
<dbReference type="EMBL" id="DS113977">
    <property type="protein sequence ID" value="EAX92264.1"/>
    <property type="molecule type" value="Genomic_DNA"/>
</dbReference>
<sequence length="81" mass="8966">MFDCPFIASNFNLSFSMATDAKTAKFSTICLSSLLKSLLFLLTISTTPIKSPEPFNIGQANKDFVLKLFCSSNDLLKSFDE</sequence>
<gene>
    <name evidence="1" type="ORF">TVAG_167970</name>
</gene>
<accession>A2FS49</accession>
<keyword evidence="2" id="KW-1185">Reference proteome</keyword>
<dbReference type="VEuPathDB" id="TrichDB:TVAGG3_0699300"/>
<dbReference type="InParanoid" id="A2FS49"/>
<dbReference type="RefSeq" id="XP_001305194.1">
    <property type="nucleotide sequence ID" value="XM_001305193.1"/>
</dbReference>